<evidence type="ECO:0000256" key="2">
    <source>
        <dbReference type="ARBA" id="ARBA00022679"/>
    </source>
</evidence>
<keyword evidence="1" id="KW-0328">Glycosyltransferase</keyword>
<comment type="caution">
    <text evidence="4">The sequence shown here is derived from an EMBL/GenBank/DDBJ whole genome shotgun (WGS) entry which is preliminary data.</text>
</comment>
<dbReference type="SUPFAM" id="SSF53756">
    <property type="entry name" value="UDP-Glycosyltransferase/glycogen phosphorylase"/>
    <property type="match status" value="1"/>
</dbReference>
<organism evidence="4 5">
    <name type="scientific">Metabacillus arenae</name>
    <dbReference type="NCBI Taxonomy" id="2771434"/>
    <lineage>
        <taxon>Bacteria</taxon>
        <taxon>Bacillati</taxon>
        <taxon>Bacillota</taxon>
        <taxon>Bacilli</taxon>
        <taxon>Bacillales</taxon>
        <taxon>Bacillaceae</taxon>
        <taxon>Metabacillus</taxon>
    </lineage>
</organism>
<dbReference type="GO" id="GO:0016757">
    <property type="term" value="F:glycosyltransferase activity"/>
    <property type="evidence" value="ECO:0007669"/>
    <property type="project" value="UniProtKB-KW"/>
</dbReference>
<dbReference type="InterPro" id="IPR001296">
    <property type="entry name" value="Glyco_trans_1"/>
</dbReference>
<gene>
    <name evidence="4" type="ORF">IC621_01305</name>
</gene>
<evidence type="ECO:0000259" key="3">
    <source>
        <dbReference type="Pfam" id="PF00534"/>
    </source>
</evidence>
<keyword evidence="2" id="KW-0808">Transferase</keyword>
<evidence type="ECO:0000313" key="5">
    <source>
        <dbReference type="Proteomes" id="UP000626844"/>
    </source>
</evidence>
<reference evidence="4" key="1">
    <citation type="submission" date="2020-09" db="EMBL/GenBank/DDBJ databases">
        <title>A novel bacterium of genus Bacillus, isolated from South China Sea.</title>
        <authorList>
            <person name="Huang H."/>
            <person name="Mo K."/>
            <person name="Hu Y."/>
        </authorList>
    </citation>
    <scope>NUCLEOTIDE SEQUENCE</scope>
    <source>
        <strain evidence="4">IB182487</strain>
    </source>
</reference>
<evidence type="ECO:0000313" key="4">
    <source>
        <dbReference type="EMBL" id="MBD1378853.1"/>
    </source>
</evidence>
<dbReference type="RefSeq" id="WP_191154932.1">
    <property type="nucleotide sequence ID" value="NZ_JACXAI010000001.1"/>
</dbReference>
<dbReference type="Pfam" id="PF00534">
    <property type="entry name" value="Glycos_transf_1"/>
    <property type="match status" value="1"/>
</dbReference>
<protein>
    <submittedName>
        <fullName evidence="4">Glycosyltransferase</fullName>
    </submittedName>
</protein>
<keyword evidence="5" id="KW-1185">Reference proteome</keyword>
<dbReference type="EMBL" id="JACXAI010000001">
    <property type="protein sequence ID" value="MBD1378853.1"/>
    <property type="molecule type" value="Genomic_DNA"/>
</dbReference>
<accession>A0A926NEA1</accession>
<proteinExistence type="predicted"/>
<name>A0A926NEA1_9BACI</name>
<dbReference type="Proteomes" id="UP000626844">
    <property type="component" value="Unassembled WGS sequence"/>
</dbReference>
<evidence type="ECO:0000256" key="1">
    <source>
        <dbReference type="ARBA" id="ARBA00022676"/>
    </source>
</evidence>
<dbReference type="PANTHER" id="PTHR12526">
    <property type="entry name" value="GLYCOSYLTRANSFERASE"/>
    <property type="match status" value="1"/>
</dbReference>
<dbReference type="CDD" id="cd03811">
    <property type="entry name" value="GT4_GT28_WabH-like"/>
    <property type="match status" value="1"/>
</dbReference>
<feature type="domain" description="Glycosyl transferase family 1" evidence="3">
    <location>
        <begin position="225"/>
        <end position="375"/>
    </location>
</feature>
<dbReference type="Gene3D" id="3.40.50.2000">
    <property type="entry name" value="Glycogen Phosphorylase B"/>
    <property type="match status" value="2"/>
</dbReference>
<sequence length="395" mass="46000">MKKILFMVSSMNIGGVEKSLLSLLSVIPKERYDITLLLLEKKGDFLDYVPEWVNVEEATWFNKIKPIIIQPPQQTINAYFQNKEYTKIPSFIYSNLLSKKLDDRYFFYKQVFKGVPVKIDVYDVAIAYQGPTDVIDYYIANKVNSKKKISWVHFDVSKHQVNKKLYEKLYEKFEKVFVVSNEAKKQLLKKIPAVERKAEVFLNIVSNKLINEMSKKFIGFNEKFKGLKIVTVGRLSKEKGQDLAIKALSMLRKEGYDVRWYCVGDGFDRKEYEKLIEHYNLSNDFILLGSSPNPYPFIVKADIYVQTSRHEGYCLTLAEAKCLQKPIVTTNFIGAYEQLKNGHNGLIVNCNVDDIYQKVKYLIDNPEQRNKLIENLSRTNLDTTNEVFKLFNFVD</sequence>
<dbReference type="PANTHER" id="PTHR12526:SF629">
    <property type="entry name" value="TEICHURONIC ACID BIOSYNTHESIS GLYCOSYLTRANSFERASE TUAH-RELATED"/>
    <property type="match status" value="1"/>
</dbReference>
<dbReference type="AlphaFoldDB" id="A0A926NEA1"/>